<dbReference type="InterPro" id="IPR036188">
    <property type="entry name" value="FAD/NAD-bd_sf"/>
</dbReference>
<accession>A0A4P6JYN5</accession>
<dbReference type="Pfam" id="PF01494">
    <property type="entry name" value="FAD_binding_3"/>
    <property type="match status" value="1"/>
</dbReference>
<dbReference type="InterPro" id="IPR051704">
    <property type="entry name" value="FAD_aromatic-hydroxylase"/>
</dbReference>
<evidence type="ECO:0000313" key="2">
    <source>
        <dbReference type="EMBL" id="QBD80847.1"/>
    </source>
</evidence>
<name>A0A4P6JYN5_KTERU</name>
<dbReference type="PANTHER" id="PTHR46865:SF2">
    <property type="entry name" value="MONOOXYGENASE"/>
    <property type="match status" value="1"/>
</dbReference>
<gene>
    <name evidence="2" type="ORF">EPA93_34720</name>
</gene>
<organism evidence="2 3">
    <name type="scientific">Ktedonosporobacter rubrisoli</name>
    <dbReference type="NCBI Taxonomy" id="2509675"/>
    <lineage>
        <taxon>Bacteria</taxon>
        <taxon>Bacillati</taxon>
        <taxon>Chloroflexota</taxon>
        <taxon>Ktedonobacteria</taxon>
        <taxon>Ktedonobacterales</taxon>
        <taxon>Ktedonosporobacteraceae</taxon>
        <taxon>Ktedonosporobacter</taxon>
    </lineage>
</organism>
<keyword evidence="3" id="KW-1185">Reference proteome</keyword>
<feature type="domain" description="FAD-binding" evidence="1">
    <location>
        <begin position="7"/>
        <end position="326"/>
    </location>
</feature>
<evidence type="ECO:0000259" key="1">
    <source>
        <dbReference type="Pfam" id="PF01494"/>
    </source>
</evidence>
<dbReference type="EMBL" id="CP035758">
    <property type="protein sequence ID" value="QBD80847.1"/>
    <property type="molecule type" value="Genomic_DNA"/>
</dbReference>
<dbReference type="AlphaFoldDB" id="A0A4P6JYN5"/>
<proteinExistence type="predicted"/>
<dbReference type="SUPFAM" id="SSF51905">
    <property type="entry name" value="FAD/NAD(P)-binding domain"/>
    <property type="match status" value="1"/>
</dbReference>
<dbReference type="InterPro" id="IPR002938">
    <property type="entry name" value="FAD-bd"/>
</dbReference>
<sequence>MLKNKNILISGASIAGPTLAYWLKRFGFNPTVVERSPVLREGGQPVDVRGEAVKIAKEMGIWPRLQREKTTLNEIAFLNEHRRVGKINLHALRTFFKLDQSWVEIMRGDLAKVLYALTRDEVEYRFGDSIQALEQDEEGVDVTFASGESRRFDLVVGADGLHSIVRTLAFGQEELFERYCGYYVGLFTTDNYLGLADSALWFYSVPGKQTVIRRLKDSQRMGVCFIFKQPGKLTYDYHDLAQQKRLLSSHYADVGWEIPTFLQKMQAASDFYFDVVSQIRIEKWSQGRVVLVGDAAHCAALLAGEGSKLAMMGGYILAGELKAALGNHHSAFSNYERVFRPLVTAEQAKVKSSANYLVPETARAIWEQNHLGPLILPFLMVPGGLWQEWFPKPSTLKNYADSPLPA</sequence>
<dbReference type="Proteomes" id="UP000290365">
    <property type="component" value="Chromosome"/>
</dbReference>
<dbReference type="PRINTS" id="PR00420">
    <property type="entry name" value="RNGMNOXGNASE"/>
</dbReference>
<dbReference type="RefSeq" id="WP_129891909.1">
    <property type="nucleotide sequence ID" value="NZ_CP035758.1"/>
</dbReference>
<dbReference type="GO" id="GO:0071949">
    <property type="term" value="F:FAD binding"/>
    <property type="evidence" value="ECO:0007669"/>
    <property type="project" value="InterPro"/>
</dbReference>
<dbReference type="PANTHER" id="PTHR46865">
    <property type="entry name" value="OXIDOREDUCTASE-RELATED"/>
    <property type="match status" value="1"/>
</dbReference>
<evidence type="ECO:0000313" key="3">
    <source>
        <dbReference type="Proteomes" id="UP000290365"/>
    </source>
</evidence>
<dbReference type="KEGG" id="kbs:EPA93_34720"/>
<reference evidence="2 3" key="1">
    <citation type="submission" date="2019-01" db="EMBL/GenBank/DDBJ databases">
        <title>Ktedonosporobacter rubrisoli SCAWS-G2.</title>
        <authorList>
            <person name="Huang Y."/>
            <person name="Yan B."/>
        </authorList>
    </citation>
    <scope>NUCLEOTIDE SEQUENCE [LARGE SCALE GENOMIC DNA]</scope>
    <source>
        <strain evidence="2 3">SCAWS-G2</strain>
    </source>
</reference>
<dbReference type="OrthoDB" id="9766816at2"/>
<protein>
    <submittedName>
        <fullName evidence="2">FAD-dependent oxidoreductase</fullName>
    </submittedName>
</protein>
<dbReference type="Gene3D" id="3.30.9.10">
    <property type="entry name" value="D-Amino Acid Oxidase, subunit A, domain 2"/>
    <property type="match status" value="1"/>
</dbReference>
<dbReference type="Gene3D" id="3.50.50.60">
    <property type="entry name" value="FAD/NAD(P)-binding domain"/>
    <property type="match status" value="1"/>
</dbReference>